<dbReference type="InterPro" id="IPR013320">
    <property type="entry name" value="ConA-like_dom_sf"/>
</dbReference>
<keyword evidence="9" id="KW-0119">Carbohydrate metabolism</keyword>
<evidence type="ECO:0000259" key="11">
    <source>
        <dbReference type="Pfam" id="PF08244"/>
    </source>
</evidence>
<dbReference type="InterPro" id="IPR006232">
    <property type="entry name" value="Suc6P_hydrolase"/>
</dbReference>
<proteinExistence type="inferred from homology"/>
<dbReference type="PANTHER" id="PTHR43101:SF1">
    <property type="entry name" value="BETA-FRUCTOSIDASE"/>
    <property type="match status" value="1"/>
</dbReference>
<keyword evidence="13" id="KW-1185">Reference proteome</keyword>
<dbReference type="InterPro" id="IPR013148">
    <property type="entry name" value="Glyco_hydro_32_N"/>
</dbReference>
<comment type="similarity">
    <text evidence="2 8">Belongs to the glycosyl hydrolase 32 family.</text>
</comment>
<dbReference type="PANTHER" id="PTHR43101">
    <property type="entry name" value="BETA-FRUCTOSIDASE"/>
    <property type="match status" value="1"/>
</dbReference>
<dbReference type="InterPro" id="IPR023296">
    <property type="entry name" value="Glyco_hydro_beta-prop_sf"/>
</dbReference>
<evidence type="ECO:0000256" key="1">
    <source>
        <dbReference type="ARBA" id="ARBA00004914"/>
    </source>
</evidence>
<dbReference type="GO" id="GO:0004564">
    <property type="term" value="F:beta-fructofuranosidase activity"/>
    <property type="evidence" value="ECO:0007669"/>
    <property type="project" value="UniProtKB-EC"/>
</dbReference>
<dbReference type="AlphaFoldDB" id="A0A521C7Q9"/>
<reference evidence="12 13" key="1">
    <citation type="submission" date="2017-05" db="EMBL/GenBank/DDBJ databases">
        <authorList>
            <person name="Varghese N."/>
            <person name="Submissions S."/>
        </authorList>
    </citation>
    <scope>NUCLEOTIDE SEQUENCE [LARGE SCALE GENOMIC DNA]</scope>
    <source>
        <strain evidence="12 13">DSM 45474</strain>
    </source>
</reference>
<evidence type="ECO:0000259" key="10">
    <source>
        <dbReference type="Pfam" id="PF00251"/>
    </source>
</evidence>
<dbReference type="UniPathway" id="UPA00238"/>
<evidence type="ECO:0000256" key="8">
    <source>
        <dbReference type="RuleBase" id="RU362110"/>
    </source>
</evidence>
<feature type="domain" description="Glycosyl hydrolase family 32 N-terminal" evidence="10">
    <location>
        <begin position="33"/>
        <end position="337"/>
    </location>
</feature>
<dbReference type="GO" id="GO:0005737">
    <property type="term" value="C:cytoplasm"/>
    <property type="evidence" value="ECO:0007669"/>
    <property type="project" value="UniProtKB-SubCell"/>
</dbReference>
<organism evidence="12 13">
    <name type="scientific">Melghirimyces algeriensis</name>
    <dbReference type="NCBI Taxonomy" id="910412"/>
    <lineage>
        <taxon>Bacteria</taxon>
        <taxon>Bacillati</taxon>
        <taxon>Bacillota</taxon>
        <taxon>Bacilli</taxon>
        <taxon>Bacillales</taxon>
        <taxon>Thermoactinomycetaceae</taxon>
        <taxon>Melghirimyces</taxon>
    </lineage>
</organism>
<dbReference type="GO" id="GO:0005985">
    <property type="term" value="P:sucrose metabolic process"/>
    <property type="evidence" value="ECO:0007669"/>
    <property type="project" value="UniProtKB-UniPathway"/>
</dbReference>
<dbReference type="SUPFAM" id="SSF49899">
    <property type="entry name" value="Concanavalin A-like lectins/glucanases"/>
    <property type="match status" value="1"/>
</dbReference>
<dbReference type="InterPro" id="IPR051214">
    <property type="entry name" value="GH32_Enzymes"/>
</dbReference>
<dbReference type="Proteomes" id="UP000315636">
    <property type="component" value="Unassembled WGS sequence"/>
</dbReference>
<protein>
    <recommendedName>
        <fullName evidence="4 8">Sucrose-6-phosphate hydrolase</fullName>
        <ecNumber evidence="3 8">3.2.1.26</ecNumber>
    </recommendedName>
    <alternativeName>
        <fullName evidence="7 9">Invertase</fullName>
    </alternativeName>
</protein>
<dbReference type="SMART" id="SM00640">
    <property type="entry name" value="Glyco_32"/>
    <property type="match status" value="1"/>
</dbReference>
<dbReference type="Gene3D" id="2.60.120.560">
    <property type="entry name" value="Exo-inulinase, domain 1"/>
    <property type="match status" value="1"/>
</dbReference>
<evidence type="ECO:0000256" key="7">
    <source>
        <dbReference type="ARBA" id="ARBA00033367"/>
    </source>
</evidence>
<evidence type="ECO:0000256" key="5">
    <source>
        <dbReference type="ARBA" id="ARBA00022801"/>
    </source>
</evidence>
<dbReference type="NCBIfam" id="TIGR01322">
    <property type="entry name" value="scrB_fam"/>
    <property type="match status" value="1"/>
</dbReference>
<evidence type="ECO:0000256" key="2">
    <source>
        <dbReference type="ARBA" id="ARBA00009902"/>
    </source>
</evidence>
<dbReference type="PROSITE" id="PS00609">
    <property type="entry name" value="GLYCOSYL_HYDROL_F32"/>
    <property type="match status" value="1"/>
</dbReference>
<keyword evidence="9" id="KW-0963">Cytoplasm</keyword>
<evidence type="ECO:0000313" key="13">
    <source>
        <dbReference type="Proteomes" id="UP000315636"/>
    </source>
</evidence>
<dbReference type="Pfam" id="PF08244">
    <property type="entry name" value="Glyco_hydro_32C"/>
    <property type="match status" value="1"/>
</dbReference>
<keyword evidence="5 8" id="KW-0378">Hydrolase</keyword>
<comment type="pathway">
    <text evidence="1 9">Glycan biosynthesis; sucrose metabolism.</text>
</comment>
<dbReference type="InterPro" id="IPR013189">
    <property type="entry name" value="Glyco_hydro_32_C"/>
</dbReference>
<dbReference type="InterPro" id="IPR001362">
    <property type="entry name" value="Glyco_hydro_32"/>
</dbReference>
<dbReference type="Pfam" id="PF00251">
    <property type="entry name" value="Glyco_hydro_32N"/>
    <property type="match status" value="1"/>
</dbReference>
<evidence type="ECO:0000256" key="9">
    <source>
        <dbReference type="RuleBase" id="RU365015"/>
    </source>
</evidence>
<evidence type="ECO:0000256" key="6">
    <source>
        <dbReference type="ARBA" id="ARBA00023295"/>
    </source>
</evidence>
<dbReference type="Gene3D" id="2.115.10.20">
    <property type="entry name" value="Glycosyl hydrolase domain, family 43"/>
    <property type="match status" value="1"/>
</dbReference>
<evidence type="ECO:0000256" key="4">
    <source>
        <dbReference type="ARBA" id="ARBA00019623"/>
    </source>
</evidence>
<dbReference type="RefSeq" id="WP_142504921.1">
    <property type="nucleotide sequence ID" value="NZ_FXTI01000003.1"/>
</dbReference>
<evidence type="ECO:0000256" key="3">
    <source>
        <dbReference type="ARBA" id="ARBA00012758"/>
    </source>
</evidence>
<dbReference type="InterPro" id="IPR018053">
    <property type="entry name" value="Glyco_hydro_32_AS"/>
</dbReference>
<dbReference type="OrthoDB" id="9759709at2"/>
<feature type="domain" description="Glycosyl hydrolase family 32 C-terminal" evidence="11">
    <location>
        <begin position="341"/>
        <end position="471"/>
    </location>
</feature>
<keyword evidence="6 8" id="KW-0326">Glycosidase</keyword>
<dbReference type="SUPFAM" id="SSF75005">
    <property type="entry name" value="Arabinanase/levansucrase/invertase"/>
    <property type="match status" value="1"/>
</dbReference>
<accession>A0A521C7Q9</accession>
<comment type="catalytic activity">
    <reaction evidence="8">
        <text>Hydrolysis of terminal non-reducing beta-D-fructofuranoside residues in beta-D-fructofuranosides.</text>
        <dbReference type="EC" id="3.2.1.26"/>
    </reaction>
</comment>
<evidence type="ECO:0000313" key="12">
    <source>
        <dbReference type="EMBL" id="SMO55405.1"/>
    </source>
</evidence>
<name>A0A521C7Q9_9BACL</name>
<sequence length="489" mass="56222">MNSTKARLTERVRAAVVTYGAAAKRDPYRLHYHLTPLVGLLNDPNGFVQYRGEYHLFYQWNPFITEHGSKFWGHWTSMDLVNWRAKPVALAPDEWYDKNGCYSGSAVEHEGKLILFYTGNVRDEQGGRETYQCMAISEDGIRFRKHGPVIHLPQGYTPHFRDPKVWRKDGSWYMVVGAQSRELQGQAVLFRSSNLRDWTYLGPIAGSGLQCLGEFGYMWECPDLFRLNGRGVLIVCPQGLEPEGDRYHNLYQSGYFLGDLEEEVAKFDHGPFDELDRGFDFYAPQTTLDNRGRRLLFGWMGLPDGEEHHPTVAHHWIHAMTLPRELRVSKGRLIQRPVEELCQLRRNEVVHSRTEICGKGVALEGVDGEALEIEVDLLENRSETFAIDFRGAACLIYDRRDGRLMLERTAWKDGKKERRFCRIDRLARLRIFLDASSIEIFVNEGEEVFTSRFYPDVDNRSIAFSAPEGITVDLKKWELASVPIPGDPV</sequence>
<dbReference type="EC" id="3.2.1.26" evidence="3 8"/>
<dbReference type="EMBL" id="FXTI01000003">
    <property type="protein sequence ID" value="SMO55405.1"/>
    <property type="molecule type" value="Genomic_DNA"/>
</dbReference>
<comment type="function">
    <text evidence="9">Enables the bacterium to metabolize sucrose as a sole carbon source.</text>
</comment>
<dbReference type="CDD" id="cd18623">
    <property type="entry name" value="GH32_ScrB-like"/>
    <property type="match status" value="1"/>
</dbReference>
<gene>
    <name evidence="12" type="ORF">SAMN06264849_103170</name>
</gene>
<comment type="subcellular location">
    <subcellularLocation>
        <location evidence="9">Cytoplasm</location>
    </subcellularLocation>
</comment>